<dbReference type="Proteomes" id="UP000314985">
    <property type="component" value="Chromosome 5"/>
</dbReference>
<accession>A0A4X1W0X1</accession>
<feature type="transmembrane region" description="Helical" evidence="2">
    <location>
        <begin position="52"/>
        <end position="68"/>
    </location>
</feature>
<dbReference type="AlphaFoldDB" id="A0A4X1W0X1"/>
<reference evidence="3" key="2">
    <citation type="submission" date="2025-08" db="UniProtKB">
        <authorList>
            <consortium name="Ensembl"/>
        </authorList>
    </citation>
    <scope>IDENTIFICATION</scope>
</reference>
<evidence type="ECO:0000313" key="4">
    <source>
        <dbReference type="Proteomes" id="UP000314985"/>
    </source>
</evidence>
<dbReference type="Ensembl" id="ENSSSCT00070056566.1">
    <property type="protein sequence ID" value="ENSSSCP00070048059.1"/>
    <property type="gene ID" value="ENSSSCG00070028199.1"/>
</dbReference>
<organism evidence="3 4">
    <name type="scientific">Sus scrofa</name>
    <name type="common">Pig</name>
    <dbReference type="NCBI Taxonomy" id="9823"/>
    <lineage>
        <taxon>Eukaryota</taxon>
        <taxon>Metazoa</taxon>
        <taxon>Chordata</taxon>
        <taxon>Craniata</taxon>
        <taxon>Vertebrata</taxon>
        <taxon>Euteleostomi</taxon>
        <taxon>Mammalia</taxon>
        <taxon>Eutheria</taxon>
        <taxon>Laurasiatheria</taxon>
        <taxon>Artiodactyla</taxon>
        <taxon>Suina</taxon>
        <taxon>Suidae</taxon>
        <taxon>Sus</taxon>
    </lineage>
</organism>
<feature type="compositionally biased region" description="Polar residues" evidence="1">
    <location>
        <begin position="1"/>
        <end position="18"/>
    </location>
</feature>
<reference evidence="3 4" key="1">
    <citation type="submission" date="2017-08" db="EMBL/GenBank/DDBJ databases">
        <title>USMARCv1.0.</title>
        <authorList>
            <person name="Hannum G.I."/>
            <person name="Koren S."/>
            <person name="Schroeder S.G."/>
            <person name="Chin S.C."/>
            <person name="Nonneman D.J."/>
            <person name="Becker S.A."/>
            <person name="Rosen B.D."/>
            <person name="Bickhart D.M."/>
            <person name="Putnam N.H."/>
            <person name="Green R.E."/>
            <person name="Tuggle C.K."/>
            <person name="Liu H."/>
            <person name="Rohrer G.A."/>
            <person name="Warr A."/>
            <person name="Hall R."/>
            <person name="Kim K."/>
            <person name="Hume D.A."/>
            <person name="Talbot R."/>
            <person name="Chow W."/>
            <person name="Howe K."/>
            <person name="Schwartz A.S."/>
            <person name="Watson M."/>
            <person name="Archibald A.L."/>
            <person name="Phillippy A.M."/>
            <person name="Smith T.P.L."/>
        </authorList>
    </citation>
    <scope>NUCLEOTIDE SEQUENCE [LARGE SCALE GENOMIC DNA]</scope>
</reference>
<keyword evidence="2" id="KW-0472">Membrane</keyword>
<keyword evidence="2" id="KW-0812">Transmembrane</keyword>
<sequence>MSKYVSVTTAGKTVNGRKTNTKRSTENDQEREDGELKSFLLNGVADEEENKAYFTFFFFFFFFCFLGPHSQHMEVARLGV</sequence>
<evidence type="ECO:0000256" key="2">
    <source>
        <dbReference type="SAM" id="Phobius"/>
    </source>
</evidence>
<evidence type="ECO:0000313" key="3">
    <source>
        <dbReference type="Ensembl" id="ENSSSCP00070048059.1"/>
    </source>
</evidence>
<evidence type="ECO:0000256" key="1">
    <source>
        <dbReference type="SAM" id="MobiDB-lite"/>
    </source>
</evidence>
<feature type="region of interest" description="Disordered" evidence="1">
    <location>
        <begin position="1"/>
        <end position="31"/>
    </location>
</feature>
<keyword evidence="2" id="KW-1133">Transmembrane helix</keyword>
<protein>
    <submittedName>
        <fullName evidence="3">Uncharacterized protein</fullName>
    </submittedName>
</protein>
<name>A0A4X1W0X1_PIG</name>
<proteinExistence type="predicted"/>